<dbReference type="PANTHER" id="PTHR39441">
    <property type="entry name" value="DUF2252 DOMAIN-CONTAINING PROTEIN"/>
    <property type="match status" value="1"/>
</dbReference>
<feature type="region of interest" description="Disordered" evidence="1">
    <location>
        <begin position="63"/>
        <end position="82"/>
    </location>
</feature>
<dbReference type="PANTHER" id="PTHR39441:SF1">
    <property type="entry name" value="DUF2252 DOMAIN-CONTAINING PROTEIN"/>
    <property type="match status" value="1"/>
</dbReference>
<dbReference type="EMBL" id="JAGSOV010000116">
    <property type="protein sequence ID" value="MCO1661188.1"/>
    <property type="molecule type" value="Genomic_DNA"/>
</dbReference>
<protein>
    <submittedName>
        <fullName evidence="2">DUF2252 domain-containing protein</fullName>
    </submittedName>
</protein>
<sequence>MSAPDPVRALVRTYDPGVDAPASHAHTVLADADGEAYTSLRRRPVERAERYAIGKRLRKRVPRSSLAEWRPPRGRPDPVRQIMDNHEGRVGRLVPIRVGRMVASPYGFLRGSAVVMAEDVAHLPATGITPVVCGDAHLGNFGFYASPERDLVMDLNDFDEAHPGCWEWDLRRLVASIWVAGRHNGASEDGCEAAVAACVAAYREEVRYLASQPLLSRSYQRLDVDRLQEDTAEGTLRHAVQKAANRARRRTSDRALPRFTEQVGEVRRIVEEPPLITRVPGAEADLMAAALDEYLLTLAPHWRRMLGGYTLVDIAHKVVGVGSVGLRAYVVLLEGSSPEDVVFLQLKQARRSVLARYVHGESAWHAHQGQRVVEYQQALQTVSDPLLGWTTVGGRQYYVRQFRNMKGTVPLDAIDATALADYAGVVGHLLAKGHARTSGASMIAGYVGGSPKVDEALCRFARAYADQTEADHAALVAAVDRGLLPVERGV</sequence>
<dbReference type="Proteomes" id="UP001165283">
    <property type="component" value="Unassembled WGS sequence"/>
</dbReference>
<dbReference type="InterPro" id="IPR011009">
    <property type="entry name" value="Kinase-like_dom_sf"/>
</dbReference>
<comment type="caution">
    <text evidence="2">The sequence shown here is derived from an EMBL/GenBank/DDBJ whole genome shotgun (WGS) entry which is preliminary data.</text>
</comment>
<name>A0ABT1ADZ4_9PSEU</name>
<feature type="compositionally biased region" description="Basic and acidic residues" evidence="1">
    <location>
        <begin position="70"/>
        <end position="82"/>
    </location>
</feature>
<dbReference type="InterPro" id="IPR018721">
    <property type="entry name" value="DUF2252"/>
</dbReference>
<dbReference type="SUPFAM" id="SSF56112">
    <property type="entry name" value="Protein kinase-like (PK-like)"/>
    <property type="match status" value="1"/>
</dbReference>
<evidence type="ECO:0000313" key="3">
    <source>
        <dbReference type="Proteomes" id="UP001165283"/>
    </source>
</evidence>
<proteinExistence type="predicted"/>
<organism evidence="2 3">
    <name type="scientific">Pseudonocardia humida</name>
    <dbReference type="NCBI Taxonomy" id="2800819"/>
    <lineage>
        <taxon>Bacteria</taxon>
        <taxon>Bacillati</taxon>
        <taxon>Actinomycetota</taxon>
        <taxon>Actinomycetes</taxon>
        <taxon>Pseudonocardiales</taxon>
        <taxon>Pseudonocardiaceae</taxon>
        <taxon>Pseudonocardia</taxon>
    </lineage>
</organism>
<evidence type="ECO:0000313" key="2">
    <source>
        <dbReference type="EMBL" id="MCO1661188.1"/>
    </source>
</evidence>
<gene>
    <name evidence="2" type="ORF">KDL28_39695</name>
</gene>
<evidence type="ECO:0000256" key="1">
    <source>
        <dbReference type="SAM" id="MobiDB-lite"/>
    </source>
</evidence>
<accession>A0ABT1ADZ4</accession>
<dbReference type="Pfam" id="PF10009">
    <property type="entry name" value="DUF2252"/>
    <property type="match status" value="1"/>
</dbReference>
<reference evidence="2" key="1">
    <citation type="submission" date="2021-04" db="EMBL/GenBank/DDBJ databases">
        <title>Pseudonocardia sp. nov., isolated from sandy soil of mangrove forest.</title>
        <authorList>
            <person name="Zan Z."/>
            <person name="Huang R."/>
            <person name="Liu W."/>
        </authorList>
    </citation>
    <scope>NUCLEOTIDE SEQUENCE</scope>
    <source>
        <strain evidence="2">S2-4</strain>
    </source>
</reference>
<keyword evidence="3" id="KW-1185">Reference proteome</keyword>